<proteinExistence type="predicted"/>
<accession>A0A977L1Z4</accession>
<dbReference type="GO" id="GO:0046906">
    <property type="term" value="F:tetrapyrrole binding"/>
    <property type="evidence" value="ECO:0007669"/>
    <property type="project" value="TreeGrafter"/>
</dbReference>
<name>A0A977L1Z4_9CYAN</name>
<dbReference type="InterPro" id="IPR008629">
    <property type="entry name" value="GUN4-like"/>
</dbReference>
<dbReference type="GO" id="GO:0030288">
    <property type="term" value="C:outer membrane-bounded periplasmic space"/>
    <property type="evidence" value="ECO:0007669"/>
    <property type="project" value="TreeGrafter"/>
</dbReference>
<dbReference type="PANTHER" id="PTHR34800">
    <property type="entry name" value="TETRAPYRROLE-BINDING PROTEIN, CHLOROPLASTIC"/>
    <property type="match status" value="1"/>
</dbReference>
<dbReference type="CDD" id="cd16383">
    <property type="entry name" value="GUN4"/>
    <property type="match status" value="1"/>
</dbReference>
<dbReference type="InterPro" id="IPR037215">
    <property type="entry name" value="GUN4-like_sf"/>
</dbReference>
<protein>
    <submittedName>
        <fullName evidence="2">GUN4 domain-containing protein</fullName>
    </submittedName>
</protein>
<dbReference type="Gene3D" id="1.25.40.620">
    <property type="match status" value="1"/>
</dbReference>
<dbReference type="SUPFAM" id="SSF140869">
    <property type="entry name" value="GUN4-like"/>
    <property type="match status" value="1"/>
</dbReference>
<feature type="domain" description="GUN4-like" evidence="1">
    <location>
        <begin position="20"/>
        <end position="148"/>
    </location>
</feature>
<evidence type="ECO:0000313" key="2">
    <source>
        <dbReference type="EMBL" id="UXE64096.1"/>
    </source>
</evidence>
<evidence type="ECO:0000259" key="1">
    <source>
        <dbReference type="Pfam" id="PF05419"/>
    </source>
</evidence>
<dbReference type="Proteomes" id="UP001065613">
    <property type="component" value="Chromosome"/>
</dbReference>
<dbReference type="Pfam" id="PF05419">
    <property type="entry name" value="GUN4"/>
    <property type="match status" value="1"/>
</dbReference>
<dbReference type="AlphaFoldDB" id="A0A977L1Z4"/>
<organism evidence="2">
    <name type="scientific">Woronichinia naegeliana WA131</name>
    <dbReference type="NCBI Taxonomy" id="2824559"/>
    <lineage>
        <taxon>Bacteria</taxon>
        <taxon>Bacillati</taxon>
        <taxon>Cyanobacteriota</taxon>
        <taxon>Cyanophyceae</taxon>
        <taxon>Synechococcales</taxon>
        <taxon>Coelosphaeriaceae</taxon>
        <taxon>Woronichinia</taxon>
    </lineage>
</organism>
<gene>
    <name evidence="2" type="ORF">KA717_17200</name>
</gene>
<dbReference type="Gene3D" id="1.10.10.1770">
    <property type="entry name" value="Gun4-like"/>
    <property type="match status" value="1"/>
</dbReference>
<dbReference type="EMBL" id="CP073041">
    <property type="protein sequence ID" value="UXE64096.1"/>
    <property type="molecule type" value="Genomic_DNA"/>
</dbReference>
<sequence>MSPKPTVSPLPTTATLVSPSTGIDYTPLKNLLAEQKWQQANELTRSLLLKAMNRDLQGWLTAEDIAKLACWDLKTVDDLWTQASNGRFGFSVQYGIFISTGNKPGRLMAPEAYDKFGDQVGWRKNNEWILFKQGLDYSLNAPRGHLPNPRDEYQINGGRLDYTNLTKRINDCQLVTIPTLPSVLPAIPSSVPKKNK</sequence>
<dbReference type="PANTHER" id="PTHR34800:SF1">
    <property type="entry name" value="TETRAPYRROLE-BINDING PROTEIN, CHLOROPLASTIC"/>
    <property type="match status" value="1"/>
</dbReference>
<dbReference type="KEGG" id="wna:KA717_17200"/>
<reference evidence="2" key="1">
    <citation type="submission" date="2021-04" db="EMBL/GenBank/DDBJ databases">
        <title>Genome sequence of Woronichinia naegeliana from Washington state freshwater lake bloom.</title>
        <authorList>
            <person name="Dreher T.W."/>
        </authorList>
    </citation>
    <scope>NUCLEOTIDE SEQUENCE</scope>
    <source>
        <strain evidence="2">WA131</strain>
    </source>
</reference>